<dbReference type="PANTHER" id="PTHR48111">
    <property type="entry name" value="REGULATOR OF RPOS"/>
    <property type="match status" value="1"/>
</dbReference>
<dbReference type="InterPro" id="IPR039420">
    <property type="entry name" value="WalR-like"/>
</dbReference>
<keyword evidence="11" id="KW-1185">Reference proteome</keyword>
<dbReference type="Gene3D" id="6.10.250.690">
    <property type="match status" value="1"/>
</dbReference>
<dbReference type="GO" id="GO:0005829">
    <property type="term" value="C:cytosol"/>
    <property type="evidence" value="ECO:0007669"/>
    <property type="project" value="TreeGrafter"/>
</dbReference>
<accession>A0A2A9E0P2</accession>
<keyword evidence="5" id="KW-0804">Transcription</keyword>
<dbReference type="GO" id="GO:0006355">
    <property type="term" value="P:regulation of DNA-templated transcription"/>
    <property type="evidence" value="ECO:0007669"/>
    <property type="project" value="InterPro"/>
</dbReference>
<name>A0A2A9E0P2_9MICO</name>
<dbReference type="Gene3D" id="3.40.50.2300">
    <property type="match status" value="1"/>
</dbReference>
<dbReference type="InterPro" id="IPR016032">
    <property type="entry name" value="Sig_transdc_resp-reg_C-effctor"/>
</dbReference>
<comment type="caution">
    <text evidence="10">The sequence shown here is derived from an EMBL/GenBank/DDBJ whole genome shotgun (WGS) entry which is preliminary data.</text>
</comment>
<evidence type="ECO:0000259" key="8">
    <source>
        <dbReference type="PROSITE" id="PS50110"/>
    </source>
</evidence>
<dbReference type="SMART" id="SM00862">
    <property type="entry name" value="Trans_reg_C"/>
    <property type="match status" value="1"/>
</dbReference>
<dbReference type="Gene3D" id="1.10.10.10">
    <property type="entry name" value="Winged helix-like DNA-binding domain superfamily/Winged helix DNA-binding domain"/>
    <property type="match status" value="1"/>
</dbReference>
<organism evidence="10 11">
    <name type="scientific">Sanguibacter antarcticus</name>
    <dbReference type="NCBI Taxonomy" id="372484"/>
    <lineage>
        <taxon>Bacteria</taxon>
        <taxon>Bacillati</taxon>
        <taxon>Actinomycetota</taxon>
        <taxon>Actinomycetes</taxon>
        <taxon>Micrococcales</taxon>
        <taxon>Sanguibacteraceae</taxon>
        <taxon>Sanguibacter</taxon>
    </lineage>
</organism>
<feature type="modified residue" description="4-aspartylphosphate" evidence="6">
    <location>
        <position position="61"/>
    </location>
</feature>
<feature type="domain" description="Response regulatory" evidence="8">
    <location>
        <begin position="12"/>
        <end position="125"/>
    </location>
</feature>
<dbReference type="GO" id="GO:0000976">
    <property type="term" value="F:transcription cis-regulatory region binding"/>
    <property type="evidence" value="ECO:0007669"/>
    <property type="project" value="TreeGrafter"/>
</dbReference>
<protein>
    <submittedName>
        <fullName evidence="10">DNA-binding response OmpR family regulator</fullName>
    </submittedName>
</protein>
<feature type="domain" description="OmpR/PhoB-type" evidence="9">
    <location>
        <begin position="141"/>
        <end position="240"/>
    </location>
</feature>
<dbReference type="RefSeq" id="WP_098453779.1">
    <property type="nucleotide sequence ID" value="NZ_PDJG01000001.1"/>
</dbReference>
<dbReference type="AlphaFoldDB" id="A0A2A9E0P2"/>
<evidence type="ECO:0000256" key="3">
    <source>
        <dbReference type="ARBA" id="ARBA00023015"/>
    </source>
</evidence>
<proteinExistence type="predicted"/>
<dbReference type="GO" id="GO:0000156">
    <property type="term" value="F:phosphorelay response regulator activity"/>
    <property type="evidence" value="ECO:0007669"/>
    <property type="project" value="TreeGrafter"/>
</dbReference>
<sequence>MDTHLPVISGHRAVVVDDEEALSRIVADYLERDGFETHLCSDGARAVEVVRQVDPDVVVLDLGLPGLDGVEVCRQLRTFSDCYVIMLTARAEEIDVLIGLSVGADDYMTKPFSPRELVARIGALQRRPRRVPASPEGGAASQVIEIGTLMLDVAAREVRVEGGLVDLTRTEFDVLAALASRPGMVFSRRVLIEKVWGEGWVGDEHLVDVHVLHVRQKLGDSADRQTFVRTVRGVGYRIGPG</sequence>
<gene>
    <name evidence="10" type="ORF">ATL42_0234</name>
</gene>
<evidence type="ECO:0000259" key="9">
    <source>
        <dbReference type="PROSITE" id="PS51755"/>
    </source>
</evidence>
<keyword evidence="4 7" id="KW-0238">DNA-binding</keyword>
<dbReference type="Proteomes" id="UP000225548">
    <property type="component" value="Unassembled WGS sequence"/>
</dbReference>
<dbReference type="SMART" id="SM00448">
    <property type="entry name" value="REC"/>
    <property type="match status" value="1"/>
</dbReference>
<dbReference type="InterPro" id="IPR001867">
    <property type="entry name" value="OmpR/PhoB-type_DNA-bd"/>
</dbReference>
<dbReference type="PROSITE" id="PS50110">
    <property type="entry name" value="RESPONSE_REGULATORY"/>
    <property type="match status" value="1"/>
</dbReference>
<dbReference type="FunFam" id="1.10.10.10:FF:000018">
    <property type="entry name" value="DNA-binding response regulator ResD"/>
    <property type="match status" value="1"/>
</dbReference>
<reference evidence="10 11" key="1">
    <citation type="submission" date="2017-10" db="EMBL/GenBank/DDBJ databases">
        <title>Sequencing the genomes of 1000 actinobacteria strains.</title>
        <authorList>
            <person name="Klenk H.-P."/>
        </authorList>
    </citation>
    <scope>NUCLEOTIDE SEQUENCE [LARGE SCALE GENOMIC DNA]</scope>
    <source>
        <strain evidence="10 11">DSM 18966</strain>
    </source>
</reference>
<keyword evidence="3" id="KW-0805">Transcription regulation</keyword>
<dbReference type="Pfam" id="PF00072">
    <property type="entry name" value="Response_reg"/>
    <property type="match status" value="1"/>
</dbReference>
<dbReference type="Pfam" id="PF00486">
    <property type="entry name" value="Trans_reg_C"/>
    <property type="match status" value="1"/>
</dbReference>
<evidence type="ECO:0000313" key="10">
    <source>
        <dbReference type="EMBL" id="PFG32403.1"/>
    </source>
</evidence>
<evidence type="ECO:0000256" key="7">
    <source>
        <dbReference type="PROSITE-ProRule" id="PRU01091"/>
    </source>
</evidence>
<dbReference type="InterPro" id="IPR001789">
    <property type="entry name" value="Sig_transdc_resp-reg_receiver"/>
</dbReference>
<evidence type="ECO:0000313" key="11">
    <source>
        <dbReference type="Proteomes" id="UP000225548"/>
    </source>
</evidence>
<dbReference type="CDD" id="cd00383">
    <property type="entry name" value="trans_reg_C"/>
    <property type="match status" value="1"/>
</dbReference>
<evidence type="ECO:0000256" key="6">
    <source>
        <dbReference type="PROSITE-ProRule" id="PRU00169"/>
    </source>
</evidence>
<dbReference type="OrthoDB" id="3197131at2"/>
<dbReference type="PANTHER" id="PTHR48111:SF4">
    <property type="entry name" value="DNA-BINDING DUAL TRANSCRIPTIONAL REGULATOR OMPR"/>
    <property type="match status" value="1"/>
</dbReference>
<dbReference type="SUPFAM" id="SSF52172">
    <property type="entry name" value="CheY-like"/>
    <property type="match status" value="1"/>
</dbReference>
<dbReference type="GO" id="GO:0032993">
    <property type="term" value="C:protein-DNA complex"/>
    <property type="evidence" value="ECO:0007669"/>
    <property type="project" value="TreeGrafter"/>
</dbReference>
<dbReference type="FunFam" id="3.40.50.2300:FF:000001">
    <property type="entry name" value="DNA-binding response regulator PhoB"/>
    <property type="match status" value="1"/>
</dbReference>
<dbReference type="InterPro" id="IPR011006">
    <property type="entry name" value="CheY-like_superfamily"/>
</dbReference>
<evidence type="ECO:0000256" key="5">
    <source>
        <dbReference type="ARBA" id="ARBA00023163"/>
    </source>
</evidence>
<keyword evidence="1 6" id="KW-0597">Phosphoprotein</keyword>
<evidence type="ECO:0000256" key="4">
    <source>
        <dbReference type="ARBA" id="ARBA00023125"/>
    </source>
</evidence>
<dbReference type="PROSITE" id="PS51755">
    <property type="entry name" value="OMPR_PHOB"/>
    <property type="match status" value="1"/>
</dbReference>
<keyword evidence="2" id="KW-0902">Two-component regulatory system</keyword>
<evidence type="ECO:0000256" key="1">
    <source>
        <dbReference type="ARBA" id="ARBA00022553"/>
    </source>
</evidence>
<dbReference type="InterPro" id="IPR036388">
    <property type="entry name" value="WH-like_DNA-bd_sf"/>
</dbReference>
<feature type="DNA-binding region" description="OmpR/PhoB-type" evidence="7">
    <location>
        <begin position="141"/>
        <end position="240"/>
    </location>
</feature>
<dbReference type="SUPFAM" id="SSF46894">
    <property type="entry name" value="C-terminal effector domain of the bipartite response regulators"/>
    <property type="match status" value="1"/>
</dbReference>
<dbReference type="CDD" id="cd17574">
    <property type="entry name" value="REC_OmpR"/>
    <property type="match status" value="1"/>
</dbReference>
<dbReference type="EMBL" id="PDJG01000001">
    <property type="protein sequence ID" value="PFG32403.1"/>
    <property type="molecule type" value="Genomic_DNA"/>
</dbReference>
<evidence type="ECO:0000256" key="2">
    <source>
        <dbReference type="ARBA" id="ARBA00023012"/>
    </source>
</evidence>